<dbReference type="Gene3D" id="3.30.1330.60">
    <property type="entry name" value="OmpA-like domain"/>
    <property type="match status" value="1"/>
</dbReference>
<keyword evidence="11" id="KW-0966">Cell projection</keyword>
<keyword evidence="5 8" id="KW-1133">Transmembrane helix</keyword>
<evidence type="ECO:0000256" key="4">
    <source>
        <dbReference type="ARBA" id="ARBA00022692"/>
    </source>
</evidence>
<dbReference type="InterPro" id="IPR006665">
    <property type="entry name" value="OmpA-like"/>
</dbReference>
<dbReference type="InterPro" id="IPR025713">
    <property type="entry name" value="MotB-like_N_dom"/>
</dbReference>
<dbReference type="EMBL" id="CP072943">
    <property type="protein sequence ID" value="QTX31659.1"/>
    <property type="molecule type" value="Genomic_DNA"/>
</dbReference>
<dbReference type="InterPro" id="IPR050330">
    <property type="entry name" value="Bact_OuterMem_StrucFunc"/>
</dbReference>
<dbReference type="AlphaFoldDB" id="A0A9Q7EV15"/>
<evidence type="ECO:0000313" key="12">
    <source>
        <dbReference type="Proteomes" id="UP000671879"/>
    </source>
</evidence>
<keyword evidence="3" id="KW-1003">Cell membrane</keyword>
<protein>
    <submittedName>
        <fullName evidence="11">Flagellar motor protein MotB</fullName>
    </submittedName>
</protein>
<keyword evidence="11" id="KW-0282">Flagellum</keyword>
<dbReference type="SUPFAM" id="SSF103088">
    <property type="entry name" value="OmpA-like"/>
    <property type="match status" value="1"/>
</dbReference>
<dbReference type="RefSeq" id="WP_274372829.1">
    <property type="nucleotide sequence ID" value="NZ_CP072943.1"/>
</dbReference>
<dbReference type="CDD" id="cd07185">
    <property type="entry name" value="OmpA_C-like"/>
    <property type="match status" value="1"/>
</dbReference>
<evidence type="ECO:0000313" key="11">
    <source>
        <dbReference type="EMBL" id="QTX31659.1"/>
    </source>
</evidence>
<organism evidence="11 12">
    <name type="scientific">Aminithiophilus ramosus</name>
    <dbReference type="NCBI Taxonomy" id="3029084"/>
    <lineage>
        <taxon>Bacteria</taxon>
        <taxon>Thermotogati</taxon>
        <taxon>Synergistota</taxon>
        <taxon>Synergistia</taxon>
        <taxon>Synergistales</taxon>
        <taxon>Aminithiophilaceae</taxon>
        <taxon>Aminithiophilus</taxon>
    </lineage>
</organism>
<evidence type="ECO:0000256" key="1">
    <source>
        <dbReference type="ARBA" id="ARBA00004162"/>
    </source>
</evidence>
<dbReference type="Pfam" id="PF13677">
    <property type="entry name" value="MotB_plug"/>
    <property type="match status" value="1"/>
</dbReference>
<evidence type="ECO:0000256" key="2">
    <source>
        <dbReference type="ARBA" id="ARBA00008914"/>
    </source>
</evidence>
<evidence type="ECO:0000256" key="7">
    <source>
        <dbReference type="SAM" id="MobiDB-lite"/>
    </source>
</evidence>
<gene>
    <name evidence="11" type="ORF">KAR29_09870</name>
</gene>
<keyword evidence="11" id="KW-0969">Cilium</keyword>
<comment type="subcellular location">
    <subcellularLocation>
        <location evidence="1">Cell membrane</location>
        <topology evidence="1">Single-pass membrane protein</topology>
    </subcellularLocation>
</comment>
<accession>A0A9Q7EV15</accession>
<dbReference type="KEGG" id="aram:KAR29_09870"/>
<feature type="compositionally biased region" description="Polar residues" evidence="7">
    <location>
        <begin position="71"/>
        <end position="89"/>
    </location>
</feature>
<evidence type="ECO:0000259" key="9">
    <source>
        <dbReference type="Pfam" id="PF00691"/>
    </source>
</evidence>
<evidence type="ECO:0000256" key="5">
    <source>
        <dbReference type="ARBA" id="ARBA00022989"/>
    </source>
</evidence>
<feature type="region of interest" description="Disordered" evidence="7">
    <location>
        <begin position="64"/>
        <end position="90"/>
    </location>
</feature>
<evidence type="ECO:0000259" key="10">
    <source>
        <dbReference type="Pfam" id="PF13677"/>
    </source>
</evidence>
<dbReference type="Pfam" id="PF00691">
    <property type="entry name" value="OmpA"/>
    <property type="match status" value="1"/>
</dbReference>
<name>A0A9Q7EV15_9BACT</name>
<dbReference type="PANTHER" id="PTHR30329:SF21">
    <property type="entry name" value="LIPOPROTEIN YIAD-RELATED"/>
    <property type="match status" value="1"/>
</dbReference>
<dbReference type="PANTHER" id="PTHR30329">
    <property type="entry name" value="STATOR ELEMENT OF FLAGELLAR MOTOR COMPLEX"/>
    <property type="match status" value="1"/>
</dbReference>
<feature type="transmembrane region" description="Helical" evidence="8">
    <location>
        <begin position="21"/>
        <end position="41"/>
    </location>
</feature>
<keyword evidence="6 8" id="KW-0472">Membrane</keyword>
<keyword evidence="12" id="KW-1185">Reference proteome</keyword>
<comment type="similarity">
    <text evidence="2">Belongs to the MotB family.</text>
</comment>
<evidence type="ECO:0000256" key="8">
    <source>
        <dbReference type="SAM" id="Phobius"/>
    </source>
</evidence>
<dbReference type="GO" id="GO:0005886">
    <property type="term" value="C:plasma membrane"/>
    <property type="evidence" value="ECO:0007669"/>
    <property type="project" value="UniProtKB-SubCell"/>
</dbReference>
<proteinExistence type="inferred from homology"/>
<evidence type="ECO:0000256" key="6">
    <source>
        <dbReference type="ARBA" id="ARBA00023136"/>
    </source>
</evidence>
<feature type="domain" description="OmpA-like" evidence="9">
    <location>
        <begin position="130"/>
        <end position="228"/>
    </location>
</feature>
<dbReference type="Proteomes" id="UP000671879">
    <property type="component" value="Chromosome"/>
</dbReference>
<sequence length="241" mass="26318">MARKRRKVESGGNGQAWLTTYGDMVTLLLTFFVFLFAFSTIDVQKFEKLLLSFQGALGVMPGGKSVEEETTNPFGGQTASDAGTSTRQTQDIRHVSERVVALVRREQMEGQVSVTVDQRGIVISLSEQVLFETGAVDLRPEGQRLIHKMGLLLAEVPNALSVEGHTDGLPLRGGPYRDNWGLSAMRAAGVASFLISAGVEAGRLQAVGFGPARPLVPNDTAEHRRLNRRVDLVVLSQYPRR</sequence>
<feature type="domain" description="Motility protein B-like N-terminal" evidence="10">
    <location>
        <begin position="4"/>
        <end position="57"/>
    </location>
</feature>
<reference evidence="12" key="1">
    <citation type="submission" date="2021-04" db="EMBL/GenBank/DDBJ databases">
        <title>A novel Synergistetes isolate from a pyrite-forming mixed culture.</title>
        <authorList>
            <person name="Bunk B."/>
            <person name="Sproer C."/>
            <person name="Spring S."/>
            <person name="Pester M."/>
        </authorList>
    </citation>
    <scope>NUCLEOTIDE SEQUENCE [LARGE SCALE GENOMIC DNA]</scope>
    <source>
        <strain evidence="12">J.5.4.2-T.3.5.2</strain>
    </source>
</reference>
<evidence type="ECO:0000256" key="3">
    <source>
        <dbReference type="ARBA" id="ARBA00022475"/>
    </source>
</evidence>
<dbReference type="InterPro" id="IPR036737">
    <property type="entry name" value="OmpA-like_sf"/>
</dbReference>
<keyword evidence="4 8" id="KW-0812">Transmembrane</keyword>